<name>A0A482U203_9FLAO</name>
<dbReference type="Pfam" id="PF10677">
    <property type="entry name" value="DUF2490"/>
    <property type="match status" value="1"/>
</dbReference>
<organism evidence="2 3">
    <name type="scientific">Flavobacterium petrolei</name>
    <dbReference type="NCBI Taxonomy" id="2259594"/>
    <lineage>
        <taxon>Bacteria</taxon>
        <taxon>Pseudomonadati</taxon>
        <taxon>Bacteroidota</taxon>
        <taxon>Flavobacteriia</taxon>
        <taxon>Flavobacteriales</taxon>
        <taxon>Flavobacteriaceae</taxon>
        <taxon>Flavobacterium</taxon>
    </lineage>
</organism>
<feature type="chain" id="PRO_5019760053" evidence="1">
    <location>
        <begin position="20"/>
        <end position="257"/>
    </location>
</feature>
<evidence type="ECO:0000313" key="2">
    <source>
        <dbReference type="EMBL" id="RYJ52790.1"/>
    </source>
</evidence>
<proteinExistence type="predicted"/>
<keyword evidence="3" id="KW-1185">Reference proteome</keyword>
<dbReference type="AlphaFoldDB" id="A0A482U203"/>
<gene>
    <name evidence="2" type="ORF">DR871_001710</name>
</gene>
<dbReference type="RefSeq" id="WP_113665130.1">
    <property type="nucleotide sequence ID" value="NZ_QNVY02000001.1"/>
</dbReference>
<dbReference type="Proteomes" id="UP000253235">
    <property type="component" value="Unassembled WGS sequence"/>
</dbReference>
<dbReference type="InterPro" id="IPR019619">
    <property type="entry name" value="DUF2490"/>
</dbReference>
<dbReference type="OrthoDB" id="1118734at2"/>
<evidence type="ECO:0000256" key="1">
    <source>
        <dbReference type="SAM" id="SignalP"/>
    </source>
</evidence>
<accession>A0A482U203</accession>
<evidence type="ECO:0000313" key="3">
    <source>
        <dbReference type="Proteomes" id="UP000253235"/>
    </source>
</evidence>
<protein>
    <submittedName>
        <fullName evidence="2">DUF2490 domain-containing protein</fullName>
    </submittedName>
</protein>
<keyword evidence="1" id="KW-0732">Signal</keyword>
<feature type="signal peptide" evidence="1">
    <location>
        <begin position="1"/>
        <end position="19"/>
    </location>
</feature>
<reference evidence="2 3" key="1">
    <citation type="submission" date="2019-01" db="EMBL/GenBank/DDBJ databases">
        <title>Flavobacterium sp. nov. isolated from arctic soil.</title>
        <authorList>
            <person name="Kim D.-U."/>
        </authorList>
    </citation>
    <scope>NUCLEOTIDE SEQUENCE [LARGE SCALE GENOMIC DNA]</scope>
    <source>
        <strain evidence="2 3">Kopri-42</strain>
    </source>
</reference>
<comment type="caution">
    <text evidence="2">The sequence shown here is derived from an EMBL/GenBank/DDBJ whole genome shotgun (WGS) entry which is preliminary data.</text>
</comment>
<sequence length="257" mass="30371">MKKIIFITLLSLMGSSVFSQNTRLNDHNQIGWLGYFGTFKVSNKFSLHSEYQWRRDNYIADKQQGLMRVGLNYQTNPKLQLRLGYAWIETYPYGDFPINGMGRDFTEHRIFQMATLTDKISKFDLSHRFMLEQRFIGRYTNPTIRVEDDYLFLNRLRYMFRIQMPLKGKEITNKTTYIAAYNEILIGFGKNVNKNIFDQNRIGILLGYKFNNNFRVEGGYINQTVQLGREIEQRNVFQNNNGFIVNTLINVDLTKKN</sequence>
<dbReference type="EMBL" id="QNVY02000001">
    <property type="protein sequence ID" value="RYJ52790.1"/>
    <property type="molecule type" value="Genomic_DNA"/>
</dbReference>